<dbReference type="InterPro" id="IPR023394">
    <property type="entry name" value="Sec7_C_sf"/>
</dbReference>
<dbReference type="Gene3D" id="1.10.1000.11">
    <property type="entry name" value="Arf Nucleotide-binding Site Opener,domain 2"/>
    <property type="match status" value="1"/>
</dbReference>
<dbReference type="SUPFAM" id="SSF50729">
    <property type="entry name" value="PH domain-like"/>
    <property type="match status" value="1"/>
</dbReference>
<dbReference type="CDD" id="cd00171">
    <property type="entry name" value="Sec7"/>
    <property type="match status" value="1"/>
</dbReference>
<evidence type="ECO:0000313" key="5">
    <source>
        <dbReference type="Ensembl" id="ENSOMYP00000022812.2"/>
    </source>
</evidence>
<proteinExistence type="predicted"/>
<feature type="compositionally biased region" description="Acidic residues" evidence="2">
    <location>
        <begin position="272"/>
        <end position="285"/>
    </location>
</feature>
<organism evidence="5 6">
    <name type="scientific">Oncorhynchus mykiss</name>
    <name type="common">Rainbow trout</name>
    <name type="synonym">Salmo gairdneri</name>
    <dbReference type="NCBI Taxonomy" id="8022"/>
    <lineage>
        <taxon>Eukaryota</taxon>
        <taxon>Metazoa</taxon>
        <taxon>Chordata</taxon>
        <taxon>Craniata</taxon>
        <taxon>Vertebrata</taxon>
        <taxon>Euteleostomi</taxon>
        <taxon>Actinopterygii</taxon>
        <taxon>Neopterygii</taxon>
        <taxon>Teleostei</taxon>
        <taxon>Protacanthopterygii</taxon>
        <taxon>Salmoniformes</taxon>
        <taxon>Salmonidae</taxon>
        <taxon>Salmoninae</taxon>
        <taxon>Oncorhynchus</taxon>
    </lineage>
</organism>
<feature type="region of interest" description="Disordered" evidence="2">
    <location>
        <begin position="34"/>
        <end position="291"/>
    </location>
</feature>
<feature type="compositionally biased region" description="Acidic residues" evidence="2">
    <location>
        <begin position="163"/>
        <end position="184"/>
    </location>
</feature>
<dbReference type="SMART" id="SM00233">
    <property type="entry name" value="PH"/>
    <property type="match status" value="1"/>
</dbReference>
<dbReference type="AlphaFoldDB" id="A0A8C7VHC0"/>
<feature type="domain" description="SEC7" evidence="4">
    <location>
        <begin position="535"/>
        <end position="722"/>
    </location>
</feature>
<dbReference type="SMART" id="SM00222">
    <property type="entry name" value="Sec7"/>
    <property type="match status" value="1"/>
</dbReference>
<dbReference type="GeneTree" id="ENSGT00940000159674"/>
<feature type="compositionally biased region" description="Acidic residues" evidence="2">
    <location>
        <begin position="311"/>
        <end position="325"/>
    </location>
</feature>
<feature type="domain" description="PH" evidence="3">
    <location>
        <begin position="773"/>
        <end position="886"/>
    </location>
</feature>
<reference evidence="5" key="1">
    <citation type="submission" date="2020-07" db="EMBL/GenBank/DDBJ databases">
        <title>A long reads based de novo assembly of the rainbow trout Arlee double haploid line genome.</title>
        <authorList>
            <person name="Gao G."/>
            <person name="Palti Y."/>
        </authorList>
    </citation>
    <scope>NUCLEOTIDE SEQUENCE [LARGE SCALE GENOMIC DNA]</scope>
</reference>
<reference evidence="5" key="2">
    <citation type="submission" date="2025-08" db="UniProtKB">
        <authorList>
            <consortium name="Ensembl"/>
        </authorList>
    </citation>
    <scope>IDENTIFICATION</scope>
</reference>
<dbReference type="PROSITE" id="PS50190">
    <property type="entry name" value="SEC7"/>
    <property type="match status" value="1"/>
</dbReference>
<dbReference type="SUPFAM" id="SSF48425">
    <property type="entry name" value="Sec7 domain"/>
    <property type="match status" value="1"/>
</dbReference>
<dbReference type="InterPro" id="IPR001849">
    <property type="entry name" value="PH_domain"/>
</dbReference>
<feature type="compositionally biased region" description="Basic and acidic residues" evidence="2">
    <location>
        <begin position="151"/>
        <end position="160"/>
    </location>
</feature>
<dbReference type="CDD" id="cd13295">
    <property type="entry name" value="PH_EFA6"/>
    <property type="match status" value="1"/>
</dbReference>
<feature type="region of interest" description="Disordered" evidence="2">
    <location>
        <begin position="309"/>
        <end position="335"/>
    </location>
</feature>
<feature type="compositionally biased region" description="Polar residues" evidence="2">
    <location>
        <begin position="1011"/>
        <end position="1022"/>
    </location>
</feature>
<reference evidence="5" key="3">
    <citation type="submission" date="2025-09" db="UniProtKB">
        <authorList>
            <consortium name="Ensembl"/>
        </authorList>
    </citation>
    <scope>IDENTIFICATION</scope>
</reference>
<evidence type="ECO:0000256" key="1">
    <source>
        <dbReference type="ARBA" id="ARBA00004632"/>
    </source>
</evidence>
<feature type="compositionally biased region" description="Basic and acidic residues" evidence="2">
    <location>
        <begin position="120"/>
        <end position="136"/>
    </location>
</feature>
<dbReference type="Pfam" id="PF15410">
    <property type="entry name" value="PH_9"/>
    <property type="match status" value="1"/>
</dbReference>
<feature type="region of interest" description="Disordered" evidence="2">
    <location>
        <begin position="440"/>
        <end position="476"/>
    </location>
</feature>
<name>A0A8C7VHC0_ONCMY</name>
<dbReference type="PANTHER" id="PTHR10663:SF329">
    <property type="entry name" value="PH AND SEC7 DOMAIN-CONTAINING PROTEIN 2"/>
    <property type="match status" value="1"/>
</dbReference>
<dbReference type="GO" id="GO:0005085">
    <property type="term" value="F:guanyl-nucleotide exchange factor activity"/>
    <property type="evidence" value="ECO:0007669"/>
    <property type="project" value="InterPro"/>
</dbReference>
<dbReference type="PANTHER" id="PTHR10663">
    <property type="entry name" value="GUANYL-NUCLEOTIDE EXCHANGE FACTOR"/>
    <property type="match status" value="1"/>
</dbReference>
<dbReference type="GO" id="GO:0032587">
    <property type="term" value="C:ruffle membrane"/>
    <property type="evidence" value="ECO:0007669"/>
    <property type="project" value="UniProtKB-SubCell"/>
</dbReference>
<dbReference type="FunFam" id="2.30.29.30:FF:000054">
    <property type="entry name" value="PH and SEC7 domain-containing protein 3"/>
    <property type="match status" value="1"/>
</dbReference>
<dbReference type="InterPro" id="IPR000904">
    <property type="entry name" value="Sec7_dom"/>
</dbReference>
<feature type="compositionally biased region" description="Low complexity" evidence="2">
    <location>
        <begin position="54"/>
        <end position="63"/>
    </location>
</feature>
<dbReference type="GO" id="GO:0032012">
    <property type="term" value="P:regulation of ARF protein signal transduction"/>
    <property type="evidence" value="ECO:0007669"/>
    <property type="project" value="InterPro"/>
</dbReference>
<dbReference type="InterPro" id="IPR011993">
    <property type="entry name" value="PH-like_dom_sf"/>
</dbReference>
<feature type="region of interest" description="Disordered" evidence="2">
    <location>
        <begin position="914"/>
        <end position="950"/>
    </location>
</feature>
<comment type="subcellular location">
    <subcellularLocation>
        <location evidence="1">Cell projection</location>
        <location evidence="1">Ruffle membrane</location>
    </subcellularLocation>
</comment>
<evidence type="ECO:0000259" key="4">
    <source>
        <dbReference type="PROSITE" id="PS50190"/>
    </source>
</evidence>
<dbReference type="Ensembl" id="ENSOMYT00000024997.2">
    <property type="protein sequence ID" value="ENSOMYP00000022812.2"/>
    <property type="gene ID" value="ENSOMYG00000010333.2"/>
</dbReference>
<feature type="compositionally biased region" description="Basic and acidic residues" evidence="2">
    <location>
        <begin position="185"/>
        <end position="197"/>
    </location>
</feature>
<feature type="compositionally biased region" description="Pro residues" evidence="2">
    <location>
        <begin position="40"/>
        <end position="53"/>
    </location>
</feature>
<dbReference type="Pfam" id="PF01369">
    <property type="entry name" value="Sec7"/>
    <property type="match status" value="1"/>
</dbReference>
<dbReference type="Proteomes" id="UP000694395">
    <property type="component" value="Chromosome 14"/>
</dbReference>
<feature type="compositionally biased region" description="Low complexity" evidence="2">
    <location>
        <begin position="445"/>
        <end position="463"/>
    </location>
</feature>
<evidence type="ECO:0000313" key="6">
    <source>
        <dbReference type="Proteomes" id="UP000694395"/>
    </source>
</evidence>
<feature type="compositionally biased region" description="Acidic residues" evidence="2">
    <location>
        <begin position="216"/>
        <end position="226"/>
    </location>
</feature>
<dbReference type="InterPro" id="IPR035999">
    <property type="entry name" value="Sec7_dom_sf"/>
</dbReference>
<dbReference type="Gene3D" id="2.30.29.30">
    <property type="entry name" value="Pleckstrin-homology domain (PH domain)/Phosphotyrosine-binding domain (PTB)"/>
    <property type="match status" value="1"/>
</dbReference>
<dbReference type="PROSITE" id="PS50003">
    <property type="entry name" value="PH_DOMAIN"/>
    <property type="match status" value="1"/>
</dbReference>
<keyword evidence="6" id="KW-1185">Reference proteome</keyword>
<sequence>MGRERKQPEPVVQNRLFRLPSIQRILLTVCPPWSWIQSSLPPPGPRRPPPPQPGTMTQEGQGPHQTEPTTPPDIQGVTPAHPSEESATDQGLEGLGLEVKVEGIEGTNEEEGEGSVTVEGEVHREREGGESGKGEGDEVGEGVEQVMQGEGEVHEERESMAETSDEEDGLGDERIDSEDGQTDGELERVEEVEKEGDNMNTEATDEAEPACKPSCEEEEEGEEEELTPPPPPPENQEEDQDLPDPPQSLDIIRSVQQTLENGIGPENGIEGHEEEDDEEDEDEVEGCGLVEVIQEHLDTFSSTFECSVELADTEVEEEEEEEEGDGDGRGNQDSFSSVFERIVEHVVAIEREEEEDEEEGEKNTVDNKDGFSSTFERIVESALLRGGTCYSSLDSLDVLSLTDETDSCVSFEAPLTPLIQQRSFLQSPEPLELELATVMEQEGSEAGTEAQQGEPEAGESAAGPGPGPGGSPLRTTITGTRSEFVLSQPGRWDIPNGFHTDTQGGVEGSGAIPNSMSDANLLTDVLSDSESELGGLEQLERSSTETLANGCRADCDAAKRLAKRLFYLEGFRRCDVARHLGKNNDFSQLVASEYLSFFDFSGLSLDKALRNFLKAFPLMGETQERERILVHFSKRFCVCNPTALAPDGKDRSKRDDDDEEDDDGAHTLTCALMLLNTDLHGHVNIGKKMSCQQFISNLDGLNDDKDFPKDLLKVLYNSIKNEKLEWAIEEEEFRKSLSELVEEQYEGGGKRGVARVTDGNNPFIAIPILPNAVTYKHGVLSRKSHADMDGKRTPRGRRGWKKFYAVLKGMILYLQKDEYKADAELCEGDLKNAVRIHHALATRATDYSKRPNVLKLKTSDWRVFLLQAPSEEEMMSWIFRINLVAALFSAPAFPAAIGSMKTFCRPLLPSSSTRLNQEDQLQSHEGKLKQMSVEVEEHRKNLPSPSPKSREWEEYRIKEHYLIYEKSRYETYINLLQAKMRAETDDLEKIEASVMSGIGEGRGGREGYLRKTQSSPSISQHDVNGRASGRTGPGQQS</sequence>
<feature type="region of interest" description="Disordered" evidence="2">
    <location>
        <begin position="996"/>
        <end position="1037"/>
    </location>
</feature>
<feature type="region of interest" description="Disordered" evidence="2">
    <location>
        <begin position="488"/>
        <end position="512"/>
    </location>
</feature>
<evidence type="ECO:0000259" key="3">
    <source>
        <dbReference type="PROSITE" id="PS50003"/>
    </source>
</evidence>
<feature type="compositionally biased region" description="Low complexity" evidence="2">
    <location>
        <begin position="259"/>
        <end position="268"/>
    </location>
</feature>
<evidence type="ECO:0000256" key="2">
    <source>
        <dbReference type="SAM" id="MobiDB-lite"/>
    </source>
</evidence>
<dbReference type="InterPro" id="IPR041681">
    <property type="entry name" value="PH_9"/>
</dbReference>
<protein>
    <submittedName>
        <fullName evidence="5">Pleckstrin and Sec7 domain containing 2</fullName>
    </submittedName>
</protein>
<accession>A0A8C7VHC0</accession>